<evidence type="ECO:0000313" key="1">
    <source>
        <dbReference type="EMBL" id="CAH2236637.1"/>
    </source>
</evidence>
<evidence type="ECO:0000313" key="2">
    <source>
        <dbReference type="Proteomes" id="UP000838756"/>
    </source>
</evidence>
<name>A0A8S4RKW0_9NEOP</name>
<proteinExistence type="predicted"/>
<gene>
    <name evidence="1" type="primary">jg16472</name>
    <name evidence="1" type="ORF">PAEG_LOCUS13998</name>
</gene>
<reference evidence="1" key="1">
    <citation type="submission" date="2022-03" db="EMBL/GenBank/DDBJ databases">
        <authorList>
            <person name="Lindestad O."/>
        </authorList>
    </citation>
    <scope>NUCLEOTIDE SEQUENCE</scope>
</reference>
<comment type="caution">
    <text evidence="1">The sequence shown here is derived from an EMBL/GenBank/DDBJ whole genome shotgun (WGS) entry which is preliminary data.</text>
</comment>
<dbReference type="EMBL" id="CAKXAJ010025216">
    <property type="protein sequence ID" value="CAH2236637.1"/>
    <property type="molecule type" value="Genomic_DNA"/>
</dbReference>
<dbReference type="Proteomes" id="UP000838756">
    <property type="component" value="Unassembled WGS sequence"/>
</dbReference>
<keyword evidence="2" id="KW-1185">Reference proteome</keyword>
<accession>A0A8S4RKW0</accession>
<sequence length="135" mass="15462">MSHPHKVEKVDNEALLPLVRHNCHQCLGTIQKGKHSERKTSEEYYEVAEELSLPILYVDIKVTRKIKGEDPVPTVDKTLQYLLKDPGHVYKYYPLLTEVDYGLLMLEGDLCPVVGREWVDIDDDDDDNRPCLGIG</sequence>
<protein>
    <submittedName>
        <fullName evidence="1">Jg16472 protein</fullName>
    </submittedName>
</protein>
<dbReference type="AlphaFoldDB" id="A0A8S4RKW0"/>
<organism evidence="1 2">
    <name type="scientific">Pararge aegeria aegeria</name>
    <dbReference type="NCBI Taxonomy" id="348720"/>
    <lineage>
        <taxon>Eukaryota</taxon>
        <taxon>Metazoa</taxon>
        <taxon>Ecdysozoa</taxon>
        <taxon>Arthropoda</taxon>
        <taxon>Hexapoda</taxon>
        <taxon>Insecta</taxon>
        <taxon>Pterygota</taxon>
        <taxon>Neoptera</taxon>
        <taxon>Endopterygota</taxon>
        <taxon>Lepidoptera</taxon>
        <taxon>Glossata</taxon>
        <taxon>Ditrysia</taxon>
        <taxon>Papilionoidea</taxon>
        <taxon>Nymphalidae</taxon>
        <taxon>Satyrinae</taxon>
        <taxon>Satyrini</taxon>
        <taxon>Parargina</taxon>
        <taxon>Pararge</taxon>
    </lineage>
</organism>